<dbReference type="AlphaFoldDB" id="A1R8I9"/>
<dbReference type="eggNOG" id="COG4709">
    <property type="taxonomic scope" value="Bacteria"/>
</dbReference>
<gene>
    <name evidence="2" type="ordered locus">AAur_2841</name>
</gene>
<reference evidence="2 3" key="1">
    <citation type="journal article" date="2006" name="PLoS Genet.">
        <title>Secrets of soil survival revealed by the genome sequence of Arthrobacter aurescens TC1.</title>
        <authorList>
            <person name="Mongodin E.F."/>
            <person name="Shapir N."/>
            <person name="Daugherty S.C."/>
            <person name="DeBoy R.T."/>
            <person name="Emerson J.B."/>
            <person name="Shvartzbeyn A."/>
            <person name="Radune D."/>
            <person name="Vamathevan J."/>
            <person name="Riggs F."/>
            <person name="Grinberg V."/>
            <person name="Khouri H."/>
            <person name="Wackett L.P."/>
            <person name="Nelson K.E."/>
            <person name="Sadowsky M.J."/>
        </authorList>
    </citation>
    <scope>NUCLEOTIDE SEQUENCE [LARGE SCALE GENOMIC DNA]</scope>
    <source>
        <strain evidence="2 3">TC1</strain>
    </source>
</reference>
<dbReference type="HOGENOM" id="CLU_1529525_0_0_11"/>
<keyword evidence="1" id="KW-0812">Transmembrane</keyword>
<protein>
    <submittedName>
        <fullName evidence="2">Uncharacterized protein</fullName>
    </submittedName>
</protein>
<dbReference type="Proteomes" id="UP000000637">
    <property type="component" value="Chromosome"/>
</dbReference>
<evidence type="ECO:0000256" key="1">
    <source>
        <dbReference type="SAM" id="Phobius"/>
    </source>
</evidence>
<dbReference type="EMBL" id="CP000474">
    <property type="protein sequence ID" value="ABM08595.1"/>
    <property type="molecule type" value="Genomic_DNA"/>
</dbReference>
<keyword evidence="1" id="KW-1133">Transmembrane helix</keyword>
<sequence>MKNLVSAASPRRSLRDRIQTDMYLTRLDWHLEAVLTGKERRATVKELRQALAGDPRDTPSSLRDLGSPKTLARQYAVDDDRRPLWSIGIITAGLALLVYSALFLAFTFGMVAAVDANTPMEAHATFFFVDVTAFSSPDSVGMGWTSSWAWLNVPAIIGVVALLLGARSWRIFNRR</sequence>
<name>A1R8I9_PAEAT</name>
<dbReference type="STRING" id="290340.AAur_2841"/>
<proteinExistence type="predicted"/>
<feature type="transmembrane region" description="Helical" evidence="1">
    <location>
        <begin position="84"/>
        <end position="111"/>
    </location>
</feature>
<feature type="transmembrane region" description="Helical" evidence="1">
    <location>
        <begin position="147"/>
        <end position="166"/>
    </location>
</feature>
<organism evidence="2 3">
    <name type="scientific">Paenarthrobacter aurescens (strain TC1)</name>
    <dbReference type="NCBI Taxonomy" id="290340"/>
    <lineage>
        <taxon>Bacteria</taxon>
        <taxon>Bacillati</taxon>
        <taxon>Actinomycetota</taxon>
        <taxon>Actinomycetes</taxon>
        <taxon>Micrococcales</taxon>
        <taxon>Micrococcaceae</taxon>
        <taxon>Paenarthrobacter</taxon>
    </lineage>
</organism>
<accession>A1R8I9</accession>
<keyword evidence="1" id="KW-0472">Membrane</keyword>
<evidence type="ECO:0000313" key="2">
    <source>
        <dbReference type="EMBL" id="ABM08595.1"/>
    </source>
</evidence>
<evidence type="ECO:0000313" key="3">
    <source>
        <dbReference type="Proteomes" id="UP000000637"/>
    </source>
</evidence>
<keyword evidence="3" id="KW-1185">Reference proteome</keyword>
<dbReference type="KEGG" id="aau:AAur_2841"/>
<dbReference type="RefSeq" id="WP_011775492.1">
    <property type="nucleotide sequence ID" value="NC_008711.1"/>
</dbReference>